<evidence type="ECO:0000256" key="8">
    <source>
        <dbReference type="SAM" id="MobiDB-lite"/>
    </source>
</evidence>
<gene>
    <name evidence="11" type="ORF">N7494_005483</name>
</gene>
<dbReference type="GO" id="GO:0005351">
    <property type="term" value="F:carbohydrate:proton symporter activity"/>
    <property type="evidence" value="ECO:0007669"/>
    <property type="project" value="TreeGrafter"/>
</dbReference>
<keyword evidence="6 9" id="KW-0472">Membrane</keyword>
<dbReference type="InterPro" id="IPR020846">
    <property type="entry name" value="MFS_dom"/>
</dbReference>
<keyword evidence="4 9" id="KW-0812">Transmembrane</keyword>
<dbReference type="Proteomes" id="UP001220324">
    <property type="component" value="Unassembled WGS sequence"/>
</dbReference>
<feature type="transmembrane region" description="Helical" evidence="9">
    <location>
        <begin position="152"/>
        <end position="171"/>
    </location>
</feature>
<dbReference type="PANTHER" id="PTHR48022">
    <property type="entry name" value="PLASTIDIC GLUCOSE TRANSPORTER 4"/>
    <property type="match status" value="1"/>
</dbReference>
<dbReference type="NCBIfam" id="TIGR00879">
    <property type="entry name" value="SP"/>
    <property type="match status" value="1"/>
</dbReference>
<dbReference type="InterPro" id="IPR003663">
    <property type="entry name" value="Sugar/inositol_transpt"/>
</dbReference>
<evidence type="ECO:0000256" key="9">
    <source>
        <dbReference type="SAM" id="Phobius"/>
    </source>
</evidence>
<dbReference type="AlphaFoldDB" id="A0AAD6GDM4"/>
<proteinExistence type="inferred from homology"/>
<dbReference type="Pfam" id="PF00083">
    <property type="entry name" value="Sugar_tr"/>
    <property type="match status" value="1"/>
</dbReference>
<dbReference type="SUPFAM" id="SSF103473">
    <property type="entry name" value="MFS general substrate transporter"/>
    <property type="match status" value="1"/>
</dbReference>
<dbReference type="EMBL" id="JAQIZZ010000005">
    <property type="protein sequence ID" value="KAJ5540407.1"/>
    <property type="molecule type" value="Genomic_DNA"/>
</dbReference>
<evidence type="ECO:0000256" key="2">
    <source>
        <dbReference type="ARBA" id="ARBA00010992"/>
    </source>
</evidence>
<keyword evidence="5 9" id="KW-1133">Transmembrane helix</keyword>
<evidence type="ECO:0000313" key="12">
    <source>
        <dbReference type="Proteomes" id="UP001220324"/>
    </source>
</evidence>
<evidence type="ECO:0000259" key="10">
    <source>
        <dbReference type="PROSITE" id="PS50850"/>
    </source>
</evidence>
<evidence type="ECO:0000256" key="6">
    <source>
        <dbReference type="ARBA" id="ARBA00023136"/>
    </source>
</evidence>
<feature type="transmembrane region" description="Helical" evidence="9">
    <location>
        <begin position="315"/>
        <end position="336"/>
    </location>
</feature>
<feature type="transmembrane region" description="Helical" evidence="9">
    <location>
        <begin position="290"/>
        <end position="309"/>
    </location>
</feature>
<evidence type="ECO:0000256" key="7">
    <source>
        <dbReference type="RuleBase" id="RU003346"/>
    </source>
</evidence>
<feature type="transmembrane region" description="Helical" evidence="9">
    <location>
        <begin position="383"/>
        <end position="407"/>
    </location>
</feature>
<protein>
    <recommendedName>
        <fullName evidence="10">Major facilitator superfamily (MFS) profile domain-containing protein</fullName>
    </recommendedName>
</protein>
<organism evidence="11 12">
    <name type="scientific">Penicillium frequentans</name>
    <dbReference type="NCBI Taxonomy" id="3151616"/>
    <lineage>
        <taxon>Eukaryota</taxon>
        <taxon>Fungi</taxon>
        <taxon>Dikarya</taxon>
        <taxon>Ascomycota</taxon>
        <taxon>Pezizomycotina</taxon>
        <taxon>Eurotiomycetes</taxon>
        <taxon>Eurotiomycetidae</taxon>
        <taxon>Eurotiales</taxon>
        <taxon>Aspergillaceae</taxon>
        <taxon>Penicillium</taxon>
    </lineage>
</organism>
<feature type="transmembrane region" description="Helical" evidence="9">
    <location>
        <begin position="183"/>
        <end position="204"/>
    </location>
</feature>
<dbReference type="PROSITE" id="PS50850">
    <property type="entry name" value="MFS"/>
    <property type="match status" value="1"/>
</dbReference>
<feature type="domain" description="Major facilitator superfamily (MFS) profile" evidence="10">
    <location>
        <begin position="18"/>
        <end position="472"/>
    </location>
</feature>
<evidence type="ECO:0000256" key="1">
    <source>
        <dbReference type="ARBA" id="ARBA00004141"/>
    </source>
</evidence>
<evidence type="ECO:0000256" key="3">
    <source>
        <dbReference type="ARBA" id="ARBA00022448"/>
    </source>
</evidence>
<feature type="transmembrane region" description="Helical" evidence="9">
    <location>
        <begin position="12"/>
        <end position="31"/>
    </location>
</feature>
<keyword evidence="12" id="KW-1185">Reference proteome</keyword>
<accession>A0AAD6GDM4</accession>
<feature type="region of interest" description="Disordered" evidence="8">
    <location>
        <begin position="534"/>
        <end position="556"/>
    </location>
</feature>
<dbReference type="InterPro" id="IPR036259">
    <property type="entry name" value="MFS_trans_sf"/>
</dbReference>
<feature type="transmembrane region" description="Helical" evidence="9">
    <location>
        <begin position="447"/>
        <end position="468"/>
    </location>
</feature>
<feature type="transmembrane region" description="Helical" evidence="9">
    <location>
        <begin position="69"/>
        <end position="87"/>
    </location>
</feature>
<dbReference type="InterPro" id="IPR050360">
    <property type="entry name" value="MFS_Sugar_Transporters"/>
</dbReference>
<dbReference type="PRINTS" id="PR00171">
    <property type="entry name" value="SUGRTRNSPORT"/>
</dbReference>
<sequence>MAVQLWKHLPGRALMFLLNLFTAIALIFEGYNQGVLGTVSTTHGFIDMAGIGWSNGVVTNSTKQGGLLAAYYFGAMWACFVGGWVGDTLGRKKGVWIGSLFCMLGAALMAASENSNMFICARVIAGIGIGFINAIVPPWVSELSQAHDRGSNFSLVFVANYAGIAIAYWLNFGIRSSTIEFQWRFPLAFMAVPVLIVILTVFFLPESPRWLMANNRREEAVSILRKIRGDLDPHDPKLLAEVQQLEAIVEASHHKRNNFLNLVLGGRYSGKLHLGRRVVMGLVLQQIQQWTGILAIATWAGTLFTLAGFDAYKSAWMAGLVNTFGILGTAAASLVIDRMGRVKSLMMSFVTQGIALFLVAALIKESENHQATEPAIASSLGCAAAAFVFVYLWFFTMFNIVPCWIYGTEIWPQEVRAKGYSFTILGWAIGCGMNTFVIPIMLDHLGWATFIFFGCMNVLAMPLVWFFYPEVAGRSLEEINLLFTSESLLVSKNMAEYHRRINEAGGNIAVASRRLLDEVDGTTDLDPRRVLAAEGEKSGFGHVEESRTRSKEDPLG</sequence>
<dbReference type="Gene3D" id="1.20.1250.20">
    <property type="entry name" value="MFS general substrate transporter like domains"/>
    <property type="match status" value="1"/>
</dbReference>
<comment type="similarity">
    <text evidence="2 7">Belongs to the major facilitator superfamily. Sugar transporter (TC 2.A.1.1) family.</text>
</comment>
<name>A0AAD6GDM4_9EURO</name>
<comment type="caution">
    <text evidence="11">The sequence shown here is derived from an EMBL/GenBank/DDBJ whole genome shotgun (WGS) entry which is preliminary data.</text>
</comment>
<dbReference type="PANTHER" id="PTHR48022:SF78">
    <property type="entry name" value="MONOSACCHARIDE TRANSPORTER, PUTATIVE (AFU_ORTHOLOGUE AFUA_2G02110)-RELATED"/>
    <property type="match status" value="1"/>
</dbReference>
<evidence type="ECO:0000313" key="11">
    <source>
        <dbReference type="EMBL" id="KAJ5540407.1"/>
    </source>
</evidence>
<dbReference type="InterPro" id="IPR005828">
    <property type="entry name" value="MFS_sugar_transport-like"/>
</dbReference>
<feature type="transmembrane region" description="Helical" evidence="9">
    <location>
        <begin position="419"/>
        <end position="441"/>
    </location>
</feature>
<feature type="transmembrane region" description="Helical" evidence="9">
    <location>
        <begin position="94"/>
        <end position="111"/>
    </location>
</feature>
<keyword evidence="3 7" id="KW-0813">Transport</keyword>
<evidence type="ECO:0000256" key="5">
    <source>
        <dbReference type="ARBA" id="ARBA00022989"/>
    </source>
</evidence>
<dbReference type="GO" id="GO:0016020">
    <property type="term" value="C:membrane"/>
    <property type="evidence" value="ECO:0007669"/>
    <property type="project" value="UniProtKB-SubCell"/>
</dbReference>
<evidence type="ECO:0000256" key="4">
    <source>
        <dbReference type="ARBA" id="ARBA00022692"/>
    </source>
</evidence>
<comment type="subcellular location">
    <subcellularLocation>
        <location evidence="1">Membrane</location>
        <topology evidence="1">Multi-pass membrane protein</topology>
    </subcellularLocation>
</comment>
<reference evidence="11 12" key="1">
    <citation type="journal article" date="2023" name="IMA Fungus">
        <title>Comparative genomic study of the Penicillium genus elucidates a diverse pangenome and 15 lateral gene transfer events.</title>
        <authorList>
            <person name="Petersen C."/>
            <person name="Sorensen T."/>
            <person name="Nielsen M.R."/>
            <person name="Sondergaard T.E."/>
            <person name="Sorensen J.L."/>
            <person name="Fitzpatrick D.A."/>
            <person name="Frisvad J.C."/>
            <person name="Nielsen K.L."/>
        </authorList>
    </citation>
    <scope>NUCLEOTIDE SEQUENCE [LARGE SCALE GENOMIC DNA]</scope>
    <source>
        <strain evidence="11 12">IBT 35679</strain>
    </source>
</reference>
<feature type="transmembrane region" description="Helical" evidence="9">
    <location>
        <begin position="117"/>
        <end position="140"/>
    </location>
</feature>